<dbReference type="Proteomes" id="UP000095553">
    <property type="component" value="Unassembled WGS sequence"/>
</dbReference>
<dbReference type="EMBL" id="CYXY01000002">
    <property type="protein sequence ID" value="CUM74854.1"/>
    <property type="molecule type" value="Genomic_DNA"/>
</dbReference>
<dbReference type="AlphaFoldDB" id="A0A173RA43"/>
<organism evidence="1 2">
    <name type="scientific">Anaerostipes hadrus</name>
    <dbReference type="NCBI Taxonomy" id="649756"/>
    <lineage>
        <taxon>Bacteria</taxon>
        <taxon>Bacillati</taxon>
        <taxon>Bacillota</taxon>
        <taxon>Clostridia</taxon>
        <taxon>Lachnospirales</taxon>
        <taxon>Lachnospiraceae</taxon>
        <taxon>Anaerostipes</taxon>
    </lineage>
</organism>
<dbReference type="Pfam" id="PF20553">
    <property type="entry name" value="Methyltransf_35"/>
    <property type="match status" value="1"/>
</dbReference>
<dbReference type="RefSeq" id="WP_055072279.1">
    <property type="nucleotide sequence ID" value="NZ_CYXY01000002.1"/>
</dbReference>
<name>A0A173RA43_ANAHA</name>
<accession>A0A173RA43</accession>
<gene>
    <name evidence="1" type="ORF">ERS852571_00355</name>
</gene>
<sequence length="327" mass="38339">MAGSSISVNYSIRPCKSIERKMMCEMISRLTVFDYIKNYRYIGMGAKYFVDFSLLHKEFGIDDMYSMEINSSEKNKKRFEFNKPFNCIKMLFGNASDILNSSNIPWKQEKNIIWLDYDGGINSNQIQDVESCISKVESGSVVFVSFNADLGDKFKRASPKEKLEIYCDRIDNEILVKLLLPKDMAREKIYQTTNKMFDMVVKNKILERNSTIRNDDEKLMSQQLVYFKYNDSKATMLTLGWIVYKKEDIEKFKKCGFEDFEFYNSSNNPYDITVPNFTYKELAILNQNMPNVAYPIEGADFFEEEEVNAYKKIYKYYPTTFETSIAL</sequence>
<reference evidence="1 2" key="1">
    <citation type="submission" date="2015-09" db="EMBL/GenBank/DDBJ databases">
        <authorList>
            <consortium name="Pathogen Informatics"/>
        </authorList>
    </citation>
    <scope>NUCLEOTIDE SEQUENCE [LARGE SCALE GENOMIC DNA]</scope>
    <source>
        <strain evidence="1 2">2789STDY5834959</strain>
    </source>
</reference>
<evidence type="ECO:0000313" key="2">
    <source>
        <dbReference type="Proteomes" id="UP000095553"/>
    </source>
</evidence>
<evidence type="ECO:0000313" key="1">
    <source>
        <dbReference type="EMBL" id="CUM74854.1"/>
    </source>
</evidence>
<protein>
    <submittedName>
        <fullName evidence="1">Uncharacterized protein</fullName>
    </submittedName>
</protein>
<dbReference type="InterPro" id="IPR046788">
    <property type="entry name" value="Methyltransf_35"/>
</dbReference>
<proteinExistence type="predicted"/>